<evidence type="ECO:0000256" key="5">
    <source>
        <dbReference type="ARBA" id="ARBA00023136"/>
    </source>
</evidence>
<dbReference type="InterPro" id="IPR026015">
    <property type="entry name" value="ATP_synth_OSCP/delta_N_sf"/>
</dbReference>
<dbReference type="PRINTS" id="PR00125">
    <property type="entry name" value="ATPASEDELTA"/>
</dbReference>
<comment type="subcellular location">
    <subcellularLocation>
        <location evidence="7">Cell membrane</location>
        <topology evidence="7">Peripheral membrane protein</topology>
    </subcellularLocation>
    <subcellularLocation>
        <location evidence="1">Membrane</location>
    </subcellularLocation>
</comment>
<dbReference type="GO" id="GO:0046933">
    <property type="term" value="F:proton-transporting ATP synthase activity, rotational mechanism"/>
    <property type="evidence" value="ECO:0007669"/>
    <property type="project" value="UniProtKB-UniRule"/>
</dbReference>
<evidence type="ECO:0000313" key="9">
    <source>
        <dbReference type="Proteomes" id="UP000249873"/>
    </source>
</evidence>
<dbReference type="KEGG" id="als:DJ013_22055"/>
<evidence type="ECO:0000256" key="1">
    <source>
        <dbReference type="ARBA" id="ARBA00004370"/>
    </source>
</evidence>
<keyword evidence="7" id="KW-0139">CF(1)</keyword>
<dbReference type="PANTHER" id="PTHR11910">
    <property type="entry name" value="ATP SYNTHASE DELTA CHAIN"/>
    <property type="match status" value="1"/>
</dbReference>
<dbReference type="Proteomes" id="UP000249873">
    <property type="component" value="Chromosome"/>
</dbReference>
<dbReference type="AlphaFoldDB" id="A0A2Z4GI57"/>
<keyword evidence="5 7" id="KW-0472">Membrane</keyword>
<reference evidence="8 9" key="1">
    <citation type="submission" date="2018-05" db="EMBL/GenBank/DDBJ databases">
        <title>Complete genome sequence of Arcticibacterium luteifluviistationis SM1504T, a cytophagaceae bacterium isolated from Arctic surface seawater.</title>
        <authorList>
            <person name="Li Y."/>
            <person name="Qin Q.-L."/>
        </authorList>
    </citation>
    <scope>NUCLEOTIDE SEQUENCE [LARGE SCALE GENOMIC DNA]</scope>
    <source>
        <strain evidence="8 9">SM1504</strain>
    </source>
</reference>
<evidence type="ECO:0000313" key="8">
    <source>
        <dbReference type="EMBL" id="AWW00725.1"/>
    </source>
</evidence>
<keyword evidence="7" id="KW-1003">Cell membrane</keyword>
<organism evidence="8 9">
    <name type="scientific">Arcticibacterium luteifluviistationis</name>
    <dbReference type="NCBI Taxonomy" id="1784714"/>
    <lineage>
        <taxon>Bacteria</taxon>
        <taxon>Pseudomonadati</taxon>
        <taxon>Bacteroidota</taxon>
        <taxon>Cytophagia</taxon>
        <taxon>Cytophagales</taxon>
        <taxon>Leadbetterellaceae</taxon>
        <taxon>Arcticibacterium</taxon>
    </lineage>
</organism>
<comment type="function">
    <text evidence="7">This protein is part of the stalk that links CF(0) to CF(1). It either transmits conformational changes from CF(0) to CF(1) or is implicated in proton conduction.</text>
</comment>
<evidence type="ECO:0000256" key="4">
    <source>
        <dbReference type="ARBA" id="ARBA00023065"/>
    </source>
</evidence>
<dbReference type="Pfam" id="PF00213">
    <property type="entry name" value="OSCP"/>
    <property type="match status" value="1"/>
</dbReference>
<evidence type="ECO:0000256" key="2">
    <source>
        <dbReference type="ARBA" id="ARBA00022448"/>
    </source>
</evidence>
<name>A0A2Z4GI57_9BACT</name>
<dbReference type="HAMAP" id="MF_01416">
    <property type="entry name" value="ATP_synth_delta_bact"/>
    <property type="match status" value="1"/>
</dbReference>
<evidence type="ECO:0000256" key="7">
    <source>
        <dbReference type="HAMAP-Rule" id="MF_01416"/>
    </source>
</evidence>
<keyword evidence="9" id="KW-1185">Reference proteome</keyword>
<dbReference type="OrthoDB" id="9802471at2"/>
<dbReference type="NCBIfam" id="TIGR01145">
    <property type="entry name" value="ATP_synt_delta"/>
    <property type="match status" value="1"/>
</dbReference>
<dbReference type="GO" id="GO:0005886">
    <property type="term" value="C:plasma membrane"/>
    <property type="evidence" value="ECO:0007669"/>
    <property type="project" value="UniProtKB-SubCell"/>
</dbReference>
<dbReference type="InterPro" id="IPR020781">
    <property type="entry name" value="ATPase_OSCP/d_CS"/>
</dbReference>
<dbReference type="InterPro" id="IPR000711">
    <property type="entry name" value="ATPase_OSCP/dsu"/>
</dbReference>
<accession>A0A2Z4GI57</accession>
<sequence>MSDAVVAYRYAKALIDFAIEQKVVEDVNNDMKFFTDVCEQNSEFEAVMANPIVRHDKKRTILKNIFESRVNPVTYSIFDVLTRKNRESLIRSIASEFQKLYVKLNNIEQAIVTTVEPLTAAQREEFIKIVKDASGMTVELEERIDKELIGGYVLRVGDTQIDTSVRKKINDLKLELA</sequence>
<keyword evidence="3 7" id="KW-0375">Hydrogen ion transport</keyword>
<protein>
    <recommendedName>
        <fullName evidence="7">ATP synthase subunit delta</fullName>
    </recommendedName>
    <alternativeName>
        <fullName evidence="7">ATP synthase F(1) sector subunit delta</fullName>
    </alternativeName>
    <alternativeName>
        <fullName evidence="7">F-type ATPase subunit delta</fullName>
        <shortName evidence="7">F-ATPase subunit delta</shortName>
    </alternativeName>
</protein>
<keyword evidence="6 7" id="KW-0066">ATP synthesis</keyword>
<dbReference type="RefSeq" id="WP_111374091.1">
    <property type="nucleotide sequence ID" value="NZ_CP029480.1"/>
</dbReference>
<proteinExistence type="inferred from homology"/>
<comment type="function">
    <text evidence="7">F(1)F(0) ATP synthase produces ATP from ADP in the presence of a proton or sodium gradient. F-type ATPases consist of two structural domains, F(1) containing the extramembraneous catalytic core and F(0) containing the membrane proton channel, linked together by a central stalk and a peripheral stalk. During catalysis, ATP synthesis in the catalytic domain of F(1) is coupled via a rotary mechanism of the central stalk subunits to proton translocation.</text>
</comment>
<dbReference type="EMBL" id="CP029480">
    <property type="protein sequence ID" value="AWW00725.1"/>
    <property type="molecule type" value="Genomic_DNA"/>
</dbReference>
<evidence type="ECO:0000256" key="6">
    <source>
        <dbReference type="ARBA" id="ARBA00023310"/>
    </source>
</evidence>
<gene>
    <name evidence="7 8" type="primary">atpH</name>
    <name evidence="8" type="ORF">DJ013_22055</name>
</gene>
<keyword evidence="4 7" id="KW-0406">Ion transport</keyword>
<dbReference type="PROSITE" id="PS00389">
    <property type="entry name" value="ATPASE_DELTA"/>
    <property type="match status" value="1"/>
</dbReference>
<comment type="similarity">
    <text evidence="7">Belongs to the ATPase delta chain family.</text>
</comment>
<dbReference type="Gene3D" id="1.10.520.20">
    <property type="entry name" value="N-terminal domain of the delta subunit of the F1F0-ATP synthase"/>
    <property type="match status" value="1"/>
</dbReference>
<dbReference type="GO" id="GO:0045259">
    <property type="term" value="C:proton-transporting ATP synthase complex"/>
    <property type="evidence" value="ECO:0007669"/>
    <property type="project" value="UniProtKB-KW"/>
</dbReference>
<keyword evidence="2 7" id="KW-0813">Transport</keyword>
<evidence type="ECO:0000256" key="3">
    <source>
        <dbReference type="ARBA" id="ARBA00022781"/>
    </source>
</evidence>
<dbReference type="SUPFAM" id="SSF47928">
    <property type="entry name" value="N-terminal domain of the delta subunit of the F1F0-ATP synthase"/>
    <property type="match status" value="1"/>
</dbReference>